<dbReference type="InterPro" id="IPR035996">
    <property type="entry name" value="4pyrrol_Methylase_sf"/>
</dbReference>
<dbReference type="AlphaFoldDB" id="V5SCI1"/>
<dbReference type="GO" id="GO:0032259">
    <property type="term" value="P:methylation"/>
    <property type="evidence" value="ECO:0007669"/>
    <property type="project" value="UniProtKB-KW"/>
</dbReference>
<evidence type="ECO:0000313" key="9">
    <source>
        <dbReference type="EMBL" id="AHB48197.1"/>
    </source>
</evidence>
<feature type="domain" description="Tetrapyrrole methylase" evidence="8">
    <location>
        <begin position="61"/>
        <end position="270"/>
    </location>
</feature>
<dbReference type="PANTHER" id="PTHR45790:SF3">
    <property type="entry name" value="S-ADENOSYL-L-METHIONINE-DEPENDENT UROPORPHYRINOGEN III METHYLTRANSFERASE, CHLOROPLASTIC"/>
    <property type="match status" value="1"/>
</dbReference>
<evidence type="ECO:0000256" key="3">
    <source>
        <dbReference type="ARBA" id="ARBA00022603"/>
    </source>
</evidence>
<dbReference type="InterPro" id="IPR014777">
    <property type="entry name" value="4pyrrole_Mease_sub1"/>
</dbReference>
<comment type="similarity">
    <text evidence="1">Belongs to the precorrin methyltransferase family.</text>
</comment>
<reference evidence="9 10" key="1">
    <citation type="journal article" date="2014" name="Genome Announc.">
        <title>Complete Genome Sequence of Hyphomicrobium nitrativorans Strain NL23, a Denitrifying Bacterium Isolated from Biofilm of a Methanol-Fed Denitrification System Treating Seawater at the Montreal Biodome.</title>
        <authorList>
            <person name="Martineau C."/>
            <person name="Villeneuve C."/>
            <person name="Mauffrey F."/>
            <person name="Villemur R."/>
        </authorList>
    </citation>
    <scope>NUCLEOTIDE SEQUENCE [LARGE SCALE GENOMIC DNA]</scope>
    <source>
        <strain evidence="9">NL23</strain>
    </source>
</reference>
<dbReference type="InterPro" id="IPR000878">
    <property type="entry name" value="4pyrrol_Mease"/>
</dbReference>
<dbReference type="NCBIfam" id="NF004790">
    <property type="entry name" value="PRK06136.1"/>
    <property type="match status" value="1"/>
</dbReference>
<dbReference type="PANTHER" id="PTHR45790">
    <property type="entry name" value="SIROHEME SYNTHASE-RELATED"/>
    <property type="match status" value="1"/>
</dbReference>
<dbReference type="FunFam" id="3.40.1010.10:FF:000001">
    <property type="entry name" value="Siroheme synthase"/>
    <property type="match status" value="1"/>
</dbReference>
<dbReference type="Gene3D" id="3.40.1010.10">
    <property type="entry name" value="Cobalt-precorrin-4 Transmethylase, Domain 1"/>
    <property type="match status" value="1"/>
</dbReference>
<dbReference type="GO" id="GO:0004851">
    <property type="term" value="F:uroporphyrin-III C-methyltransferase activity"/>
    <property type="evidence" value="ECO:0007669"/>
    <property type="project" value="UniProtKB-EC"/>
</dbReference>
<dbReference type="KEGG" id="hni:W911_07145"/>
<proteinExistence type="inferred from homology"/>
<comment type="pathway">
    <text evidence="7">Porphyrin-containing compound metabolism; siroheme biosynthesis; precorrin-2 from uroporphyrinogen III: step 1/1.</text>
</comment>
<dbReference type="CDD" id="cd11642">
    <property type="entry name" value="SUMT"/>
    <property type="match status" value="1"/>
</dbReference>
<dbReference type="InterPro" id="IPR050161">
    <property type="entry name" value="Siro_Cobalamin_biosynth"/>
</dbReference>
<dbReference type="EMBL" id="CP006912">
    <property type="protein sequence ID" value="AHB48197.1"/>
    <property type="molecule type" value="Genomic_DNA"/>
</dbReference>
<name>V5SCI1_9HYPH</name>
<dbReference type="GO" id="GO:0019354">
    <property type="term" value="P:siroheme biosynthetic process"/>
    <property type="evidence" value="ECO:0007669"/>
    <property type="project" value="UniProtKB-UniPathway"/>
</dbReference>
<dbReference type="InterPro" id="IPR006366">
    <property type="entry name" value="CobA/CysG_C"/>
</dbReference>
<evidence type="ECO:0000313" key="10">
    <source>
        <dbReference type="Proteomes" id="UP000018542"/>
    </source>
</evidence>
<evidence type="ECO:0000256" key="7">
    <source>
        <dbReference type="ARBA" id="ARBA00025705"/>
    </source>
</evidence>
<dbReference type="EC" id="2.1.1.107" evidence="2"/>
<keyword evidence="6" id="KW-0627">Porphyrin biosynthesis</keyword>
<dbReference type="HOGENOM" id="CLU_011276_7_0_5"/>
<accession>V5SCI1</accession>
<dbReference type="InterPro" id="IPR014776">
    <property type="entry name" value="4pyrrole_Mease_sub2"/>
</dbReference>
<dbReference type="Proteomes" id="UP000018542">
    <property type="component" value="Chromosome"/>
</dbReference>
<keyword evidence="10" id="KW-1185">Reference proteome</keyword>
<dbReference type="Gene3D" id="3.30.950.10">
    <property type="entry name" value="Methyltransferase, Cobalt-precorrin-4 Transmethylase, Domain 2"/>
    <property type="match status" value="1"/>
</dbReference>
<sequence>MEQSGHNSGVGSRRQQLLDSQGRIAIERRVSIRIRDAGAGWKMDPLADCALAFPEFASGEIWLVGAGPGDPRLLTLLAVHALGQADEIFYDALLDTRVLRLAKPNAILTPVGKRGGTVSPHQDDINDALIESARLGRRIVRLKGGDPFVFGRGAEEMRALVQAGRSVRIVPGLPSGLAGLALAGIPATVRTINHAVILATGHRVVDDETAAEWETLARTGQPIILFMAMARLAEIAAAFQRGGLADDTPAAIIENATTERERIIETTLGAVVSDAAAHSFSAPAIVVIGKIVTMRQDLRGLLLSWQSSAG</sequence>
<gene>
    <name evidence="9" type="ORF">W911_07145</name>
</gene>
<dbReference type="PATRIC" id="fig|1029756.8.peg.1498"/>
<dbReference type="STRING" id="1029756.W911_07145"/>
<keyword evidence="3 9" id="KW-0489">Methyltransferase</keyword>
<protein>
    <recommendedName>
        <fullName evidence="2">uroporphyrinogen-III C-methyltransferase</fullName>
        <ecNumber evidence="2">2.1.1.107</ecNumber>
    </recommendedName>
</protein>
<evidence type="ECO:0000256" key="2">
    <source>
        <dbReference type="ARBA" id="ARBA00012162"/>
    </source>
</evidence>
<evidence type="ECO:0000256" key="5">
    <source>
        <dbReference type="ARBA" id="ARBA00022691"/>
    </source>
</evidence>
<dbReference type="UniPathway" id="UPA00262">
    <property type="reaction ID" value="UER00211"/>
</dbReference>
<dbReference type="SUPFAM" id="SSF53790">
    <property type="entry name" value="Tetrapyrrole methylase"/>
    <property type="match status" value="1"/>
</dbReference>
<evidence type="ECO:0000256" key="1">
    <source>
        <dbReference type="ARBA" id="ARBA00005879"/>
    </source>
</evidence>
<organism evidence="9 10">
    <name type="scientific">Hyphomicrobium nitrativorans NL23</name>
    <dbReference type="NCBI Taxonomy" id="1029756"/>
    <lineage>
        <taxon>Bacteria</taxon>
        <taxon>Pseudomonadati</taxon>
        <taxon>Pseudomonadota</taxon>
        <taxon>Alphaproteobacteria</taxon>
        <taxon>Hyphomicrobiales</taxon>
        <taxon>Hyphomicrobiaceae</taxon>
        <taxon>Hyphomicrobium</taxon>
    </lineage>
</organism>
<dbReference type="NCBIfam" id="TIGR01469">
    <property type="entry name" value="cobA_cysG_Cterm"/>
    <property type="match status" value="1"/>
</dbReference>
<keyword evidence="4 9" id="KW-0808">Transferase</keyword>
<evidence type="ECO:0000259" key="8">
    <source>
        <dbReference type="Pfam" id="PF00590"/>
    </source>
</evidence>
<evidence type="ECO:0000256" key="4">
    <source>
        <dbReference type="ARBA" id="ARBA00022679"/>
    </source>
</evidence>
<evidence type="ECO:0000256" key="6">
    <source>
        <dbReference type="ARBA" id="ARBA00023244"/>
    </source>
</evidence>
<keyword evidence="5" id="KW-0949">S-adenosyl-L-methionine</keyword>
<dbReference type="Pfam" id="PF00590">
    <property type="entry name" value="TP_methylase"/>
    <property type="match status" value="1"/>
</dbReference>